<gene>
    <name evidence="4" type="ORF">HW564_05240</name>
</gene>
<dbReference type="CDD" id="cd04301">
    <property type="entry name" value="NAT_SF"/>
    <property type="match status" value="1"/>
</dbReference>
<dbReference type="InterPro" id="IPR050832">
    <property type="entry name" value="Bact_Acetyltransf"/>
</dbReference>
<dbReference type="InterPro" id="IPR000182">
    <property type="entry name" value="GNAT_dom"/>
</dbReference>
<dbReference type="EMBL" id="JABXIY010000013">
    <property type="protein sequence ID" value="NVK96318.1"/>
    <property type="molecule type" value="Genomic_DNA"/>
</dbReference>
<dbReference type="PANTHER" id="PTHR43877">
    <property type="entry name" value="AMINOALKYLPHOSPHONATE N-ACETYLTRANSFERASE-RELATED-RELATED"/>
    <property type="match status" value="1"/>
</dbReference>
<reference evidence="4 5" key="1">
    <citation type="journal article" date="2020" name="Proc. Natl. Acad. Sci. U.S.A.">
        <title>Ecological drivers of bacterial community assembly in synthetic phycospheres.</title>
        <authorList>
            <person name="Fu H."/>
            <person name="Uchimiya M."/>
            <person name="Gore J."/>
            <person name="Moran M.A."/>
        </authorList>
    </citation>
    <scope>NUCLEOTIDE SEQUENCE [LARGE SCALE GENOMIC DNA]</scope>
    <source>
        <strain evidence="4">HF-Din03</strain>
    </source>
</reference>
<dbReference type="InterPro" id="IPR016181">
    <property type="entry name" value="Acyl_CoA_acyltransferase"/>
</dbReference>
<evidence type="ECO:0000256" key="2">
    <source>
        <dbReference type="ARBA" id="ARBA00023315"/>
    </source>
</evidence>
<dbReference type="PROSITE" id="PS51186">
    <property type="entry name" value="GNAT"/>
    <property type="match status" value="1"/>
</dbReference>
<feature type="domain" description="N-acetyltransferase" evidence="3">
    <location>
        <begin position="5"/>
        <end position="157"/>
    </location>
</feature>
<evidence type="ECO:0000313" key="4">
    <source>
        <dbReference type="EMBL" id="NVK96318.1"/>
    </source>
</evidence>
<comment type="caution">
    <text evidence="4">The sequence shown here is derived from an EMBL/GenBank/DDBJ whole genome shotgun (WGS) entry which is preliminary data.</text>
</comment>
<dbReference type="OMA" id="EADCLYV"/>
<dbReference type="Pfam" id="PF00583">
    <property type="entry name" value="Acetyltransf_1"/>
    <property type="match status" value="1"/>
</dbReference>
<evidence type="ECO:0000256" key="1">
    <source>
        <dbReference type="ARBA" id="ARBA00022679"/>
    </source>
</evidence>
<evidence type="ECO:0000259" key="3">
    <source>
        <dbReference type="PROSITE" id="PS51186"/>
    </source>
</evidence>
<dbReference type="SUPFAM" id="SSF55729">
    <property type="entry name" value="Acyl-CoA N-acyltransferases (Nat)"/>
    <property type="match status" value="1"/>
</dbReference>
<dbReference type="RefSeq" id="WP_011049231.1">
    <property type="nucleotide sequence ID" value="NZ_CP076685.1"/>
</dbReference>
<dbReference type="Proteomes" id="UP000565723">
    <property type="component" value="Unassembled WGS sequence"/>
</dbReference>
<keyword evidence="1 4" id="KW-0808">Transferase</keyword>
<dbReference type="AlphaFoldDB" id="A0A850LEH7"/>
<dbReference type="GO" id="GO:0016747">
    <property type="term" value="F:acyltransferase activity, transferring groups other than amino-acyl groups"/>
    <property type="evidence" value="ECO:0007669"/>
    <property type="project" value="InterPro"/>
</dbReference>
<organism evidence="4 5">
    <name type="scientific">Ruegeria pomeroyi</name>
    <dbReference type="NCBI Taxonomy" id="89184"/>
    <lineage>
        <taxon>Bacteria</taxon>
        <taxon>Pseudomonadati</taxon>
        <taxon>Pseudomonadota</taxon>
        <taxon>Alphaproteobacteria</taxon>
        <taxon>Rhodobacterales</taxon>
        <taxon>Roseobacteraceae</taxon>
        <taxon>Ruegeria</taxon>
    </lineage>
</organism>
<sequence length="157" mass="16931">MTPVAPYRIAPDSPQIGAILALIRDSFAFMDGRIDPPSSMHRLTEQAVAAQAAAGEVWALGAPPVAVVFLTVKPGRLYLGKLAVDASMRGQGLARRLVAQAETRARILGLPVVELETRVELVENHATFARLGFAKTGETAHPGYDRPTSITMQKRLF</sequence>
<name>A0A850LEH7_9RHOB</name>
<proteinExistence type="predicted"/>
<accession>A0A850LEH7</accession>
<evidence type="ECO:0000313" key="5">
    <source>
        <dbReference type="Proteomes" id="UP000565723"/>
    </source>
</evidence>
<dbReference type="Gene3D" id="3.40.630.30">
    <property type="match status" value="1"/>
</dbReference>
<protein>
    <submittedName>
        <fullName evidence="4">GNAT family N-acetyltransferase</fullName>
    </submittedName>
</protein>
<keyword evidence="2" id="KW-0012">Acyltransferase</keyword>